<evidence type="ECO:0000313" key="7">
    <source>
        <dbReference type="EMBL" id="GAA4414178.1"/>
    </source>
</evidence>
<evidence type="ECO:0000256" key="3">
    <source>
        <dbReference type="ARBA" id="ARBA00023157"/>
    </source>
</evidence>
<evidence type="ECO:0000259" key="6">
    <source>
        <dbReference type="PROSITE" id="PS51352"/>
    </source>
</evidence>
<reference evidence="8" key="1">
    <citation type="journal article" date="2019" name="Int. J. Syst. Evol. Microbiol.">
        <title>The Global Catalogue of Microorganisms (GCM) 10K type strain sequencing project: providing services to taxonomists for standard genome sequencing and annotation.</title>
        <authorList>
            <consortium name="The Broad Institute Genomics Platform"/>
            <consortium name="The Broad Institute Genome Sequencing Center for Infectious Disease"/>
            <person name="Wu L."/>
            <person name="Ma J."/>
        </authorList>
    </citation>
    <scope>NUCLEOTIDE SEQUENCE [LARGE SCALE GENOMIC DNA]</scope>
    <source>
        <strain evidence="8">JCM 17925</strain>
    </source>
</reference>
<accession>A0ABP8KRD7</accession>
<dbReference type="InterPro" id="IPR050553">
    <property type="entry name" value="Thioredoxin_ResA/DsbE_sf"/>
</dbReference>
<dbReference type="PANTHER" id="PTHR42852">
    <property type="entry name" value="THIOL:DISULFIDE INTERCHANGE PROTEIN DSBE"/>
    <property type="match status" value="1"/>
</dbReference>
<dbReference type="PANTHER" id="PTHR42852:SF6">
    <property type="entry name" value="THIOL:DISULFIDE INTERCHANGE PROTEIN DSBE"/>
    <property type="match status" value="1"/>
</dbReference>
<comment type="caution">
    <text evidence="7">The sequence shown here is derived from an EMBL/GenBank/DDBJ whole genome shotgun (WGS) entry which is preliminary data.</text>
</comment>
<feature type="chain" id="PRO_5045282364" description="Thioredoxin domain-containing protein" evidence="5">
    <location>
        <begin position="22"/>
        <end position="644"/>
    </location>
</feature>
<dbReference type="EMBL" id="BAABHB010000011">
    <property type="protein sequence ID" value="GAA4414178.1"/>
    <property type="molecule type" value="Genomic_DNA"/>
</dbReference>
<feature type="signal peptide" evidence="5">
    <location>
        <begin position="1"/>
        <end position="21"/>
    </location>
</feature>
<organism evidence="7 8">
    <name type="scientific">Nibrella viscosa</name>
    <dbReference type="NCBI Taxonomy" id="1084524"/>
    <lineage>
        <taxon>Bacteria</taxon>
        <taxon>Pseudomonadati</taxon>
        <taxon>Bacteroidota</taxon>
        <taxon>Cytophagia</taxon>
        <taxon>Cytophagales</taxon>
        <taxon>Spirosomataceae</taxon>
        <taxon>Nibrella</taxon>
    </lineage>
</organism>
<evidence type="ECO:0000256" key="5">
    <source>
        <dbReference type="SAM" id="SignalP"/>
    </source>
</evidence>
<comment type="subcellular location">
    <subcellularLocation>
        <location evidence="1">Cell envelope</location>
    </subcellularLocation>
</comment>
<gene>
    <name evidence="7" type="ORF">GCM10023187_43300</name>
</gene>
<evidence type="ECO:0000313" key="8">
    <source>
        <dbReference type="Proteomes" id="UP001500936"/>
    </source>
</evidence>
<feature type="domain" description="Thioredoxin" evidence="6">
    <location>
        <begin position="486"/>
        <end position="637"/>
    </location>
</feature>
<dbReference type="InterPro" id="IPR017937">
    <property type="entry name" value="Thioredoxin_CS"/>
</dbReference>
<dbReference type="InterPro" id="IPR013766">
    <property type="entry name" value="Thioredoxin_domain"/>
</dbReference>
<keyword evidence="3" id="KW-1015">Disulfide bond</keyword>
<protein>
    <recommendedName>
        <fullName evidence="6">Thioredoxin domain-containing protein</fullName>
    </recommendedName>
</protein>
<dbReference type="Pfam" id="PF00578">
    <property type="entry name" value="AhpC-TSA"/>
    <property type="match status" value="1"/>
</dbReference>
<keyword evidence="2" id="KW-0201">Cytochrome c-type biogenesis</keyword>
<keyword evidence="8" id="KW-1185">Reference proteome</keyword>
<dbReference type="PROSITE" id="PS00194">
    <property type="entry name" value="THIOREDOXIN_1"/>
    <property type="match status" value="1"/>
</dbReference>
<evidence type="ECO:0000256" key="4">
    <source>
        <dbReference type="ARBA" id="ARBA00023284"/>
    </source>
</evidence>
<dbReference type="SUPFAM" id="SSF52833">
    <property type="entry name" value="Thioredoxin-like"/>
    <property type="match status" value="1"/>
</dbReference>
<proteinExistence type="predicted"/>
<dbReference type="Gene3D" id="3.40.30.10">
    <property type="entry name" value="Glutaredoxin"/>
    <property type="match status" value="1"/>
</dbReference>
<keyword evidence="4" id="KW-0676">Redox-active center</keyword>
<dbReference type="InterPro" id="IPR011990">
    <property type="entry name" value="TPR-like_helical_dom_sf"/>
</dbReference>
<name>A0ABP8KRD7_9BACT</name>
<dbReference type="SUPFAM" id="SSF81901">
    <property type="entry name" value="HCP-like"/>
    <property type="match status" value="1"/>
</dbReference>
<dbReference type="RefSeq" id="WP_345270087.1">
    <property type="nucleotide sequence ID" value="NZ_BAABHB010000011.1"/>
</dbReference>
<dbReference type="InterPro" id="IPR036249">
    <property type="entry name" value="Thioredoxin-like_sf"/>
</dbReference>
<dbReference type="Gene3D" id="1.25.40.10">
    <property type="entry name" value="Tetratricopeptide repeat domain"/>
    <property type="match status" value="1"/>
</dbReference>
<keyword evidence="5" id="KW-0732">Signal</keyword>
<sequence length="644" mass="72069">MNASFLNSFLLLVIGSLSATAQVEFTPDKPLAGQTVRFVYTPKGTPLADDPNVQCQAMYYGSPGFMNTSRPKTVTLIRQGNTWTGELPLPERAAGVAIAFIDPKDPKKVDHNKSDFYSVAVHTTAGQPARHALGGLGLVYGGSFPYMLGADRETDKSLRYYEQEVKAYPESMEDYWPPILFAYAYERKDGYREKVRKGIEEAKAAKKEPNPNDLSLIFQLYELIGDKENAAVYQQRVIQADPKGVVAQGERAKLVQKEEDLTRKKALLLAFEKDFAGNPTYWLESLTSHVAMTFLKHNELAGLKQFIAERPDQFKNHGTLNDIAWKLAEESKGLLFAEELSKKSLVVLKAEKQPDNFILPPGMDWADYQNGQYRMYMDTYAYIVERQGRLAEAYEAYKEAIDRTPERSNPEVNERYVVCAIKAGHAAEAKQNGEAFVKAGKGTPKIKEVLRELYLKQPGNGQDADAYMAGLEAEYKAKQHEHILKSLVNEPAPAFALNDLDGNKIALADLKGKIVVVDFWATWCGPCVASFPSMQQAQAKFQRNPNVKFLFINTMEGRDEAAVLTKKVAEFIQKKQYAFTVPLDFDNKVSQAYKVEGIPTKFVIDQEGNIRYRSIGFDGNPEKTVTELATVIDILSTRPIGANK</sequence>
<dbReference type="InterPro" id="IPR000866">
    <property type="entry name" value="AhpC/TSA"/>
</dbReference>
<dbReference type="CDD" id="cd02966">
    <property type="entry name" value="TlpA_like_family"/>
    <property type="match status" value="1"/>
</dbReference>
<evidence type="ECO:0000256" key="2">
    <source>
        <dbReference type="ARBA" id="ARBA00022748"/>
    </source>
</evidence>
<dbReference type="PROSITE" id="PS51352">
    <property type="entry name" value="THIOREDOXIN_2"/>
    <property type="match status" value="1"/>
</dbReference>
<dbReference type="Proteomes" id="UP001500936">
    <property type="component" value="Unassembled WGS sequence"/>
</dbReference>
<evidence type="ECO:0000256" key="1">
    <source>
        <dbReference type="ARBA" id="ARBA00004196"/>
    </source>
</evidence>